<protein>
    <submittedName>
        <fullName evidence="1">Uncharacterized protein</fullName>
    </submittedName>
</protein>
<keyword evidence="2" id="KW-1185">Reference proteome</keyword>
<gene>
    <name evidence="1" type="ORF">XhyaCFBP1156_17990</name>
</gene>
<reference evidence="2" key="1">
    <citation type="submission" date="2016-08" db="EMBL/GenBank/DDBJ databases">
        <authorList>
            <person name="Merda D."/>
            <person name="Briand M."/>
            <person name="Taghouti G."/>
            <person name="Carrere S."/>
            <person name="Gouzy J."/>
            <person name="Portier P."/>
            <person name="Jacques M.-A."/>
            <person name="Fischer-Le Saux M."/>
        </authorList>
    </citation>
    <scope>NUCLEOTIDE SEQUENCE [LARGE SCALE GENOMIC DNA]</scope>
    <source>
        <strain evidence="2">CFBP1156</strain>
    </source>
</reference>
<proteinExistence type="predicted"/>
<dbReference type="AlphaFoldDB" id="A0A2S7ERD1"/>
<evidence type="ECO:0000313" key="1">
    <source>
        <dbReference type="EMBL" id="PPU95673.1"/>
    </source>
</evidence>
<dbReference type="Proteomes" id="UP000238261">
    <property type="component" value="Unassembled WGS sequence"/>
</dbReference>
<accession>A0A2S7ERD1</accession>
<sequence>MLDCSGASPQFAGRYRSAPTIEEFFMSIFSSIGHAFEHVGNAIGGAIVGAGKDLVGAAEHAGKSVGDVCCGDFGGALKQLGQAGQGVVDAGKYELQAGVSLVTAVPTIAAESVANAHLNPLLTKIAGGAKSVLDDTRQGVTQAYDNFADSGVGLVSGGLNCVDDALHGRVDALGMDAAKMAGNVFNVAECLTPEGAVAAVTAGIAGAALSGTGLGAAGQVIGDAVTGNPWRVLRDGATTMATGVVDPLLQKDFAGDSQSMQPQQPLACDAVGDAFQAGSDTAIGIDMPVGADFSSQCPTANGMGCSDSLALSATDGLDCGADNAVADTDGQSDSSAPVDVFASLPAYATATPRVATQLSA</sequence>
<comment type="caution">
    <text evidence="1">The sequence shown here is derived from an EMBL/GenBank/DDBJ whole genome shotgun (WGS) entry which is preliminary data.</text>
</comment>
<evidence type="ECO:0000313" key="2">
    <source>
        <dbReference type="Proteomes" id="UP000238261"/>
    </source>
</evidence>
<name>A0A2S7ERD1_9XANT</name>
<organism evidence="1 2">
    <name type="scientific">Xanthomonas hyacinthi</name>
    <dbReference type="NCBI Taxonomy" id="56455"/>
    <lineage>
        <taxon>Bacteria</taxon>
        <taxon>Pseudomonadati</taxon>
        <taxon>Pseudomonadota</taxon>
        <taxon>Gammaproteobacteria</taxon>
        <taxon>Lysobacterales</taxon>
        <taxon>Lysobacteraceae</taxon>
        <taxon>Xanthomonas</taxon>
    </lineage>
</organism>
<dbReference type="EMBL" id="MDEG01000024">
    <property type="protein sequence ID" value="PPU95673.1"/>
    <property type="molecule type" value="Genomic_DNA"/>
</dbReference>